<name>A0A1Y6BZG0_9BACT</name>
<gene>
    <name evidence="1" type="ORF">SAMN06296036_108104</name>
</gene>
<reference evidence="2" key="1">
    <citation type="submission" date="2017-04" db="EMBL/GenBank/DDBJ databases">
        <authorList>
            <person name="Varghese N."/>
            <person name="Submissions S."/>
        </authorList>
    </citation>
    <scope>NUCLEOTIDE SEQUENCE [LARGE SCALE GENOMIC DNA]</scope>
    <source>
        <strain evidence="2">RKEM611</strain>
    </source>
</reference>
<keyword evidence="2" id="KW-1185">Reference proteome</keyword>
<evidence type="ECO:0000313" key="2">
    <source>
        <dbReference type="Proteomes" id="UP000192907"/>
    </source>
</evidence>
<dbReference type="EMBL" id="FWZT01000008">
    <property type="protein sequence ID" value="SMF26021.1"/>
    <property type="molecule type" value="Genomic_DNA"/>
</dbReference>
<evidence type="ECO:0008006" key="3">
    <source>
        <dbReference type="Google" id="ProtNLM"/>
    </source>
</evidence>
<protein>
    <recommendedName>
        <fullName evidence="3">Plasmid segregation protein ParM</fullName>
    </recommendedName>
</protein>
<dbReference type="OrthoDB" id="5294371at2"/>
<organism evidence="1 2">
    <name type="scientific">Pseudobacteriovorax antillogorgiicola</name>
    <dbReference type="NCBI Taxonomy" id="1513793"/>
    <lineage>
        <taxon>Bacteria</taxon>
        <taxon>Pseudomonadati</taxon>
        <taxon>Bdellovibrionota</taxon>
        <taxon>Oligoflexia</taxon>
        <taxon>Oligoflexales</taxon>
        <taxon>Pseudobacteriovoracaceae</taxon>
        <taxon>Pseudobacteriovorax</taxon>
    </lineage>
</organism>
<dbReference type="STRING" id="1513793.SAMN06296036_108104"/>
<dbReference type="AlphaFoldDB" id="A0A1Y6BZG0"/>
<proteinExistence type="predicted"/>
<dbReference type="RefSeq" id="WP_132318938.1">
    <property type="nucleotide sequence ID" value="NZ_FWZT01000008.1"/>
</dbReference>
<sequence>MNATTLKSLPAFITKEPRSFSESLMANSISIKDQGIWLTVGEAAQMVAPDHSRAFGGNLRQPNFRRLVKAAIAYTLGAGRHKLDLALAASQQHFSGFTDASNKFDREQRSILEEIVRDIEFRTHPLEETQHCQLELENVHLLYETQAVLQAVPRDLRSYILWQLGHGDLQQITMYDGRPIPNTHARVEGLSSAIRDFAQYVKLPLADAVIAWQNGQKARSDSLESETSDIFEEKQRAIREYFATATQDLLNLNEPYKQRSVAIVLSGGGAKDPMVVDCLRQEIESGGHYKLFAIDQLPHSTPELQDPVFTCVQGLLKTASLALDIGNSSLKTGFVSRETDEPYRQPMMQDNLFGQVSSTGMA</sequence>
<evidence type="ECO:0000313" key="1">
    <source>
        <dbReference type="EMBL" id="SMF26021.1"/>
    </source>
</evidence>
<dbReference type="Proteomes" id="UP000192907">
    <property type="component" value="Unassembled WGS sequence"/>
</dbReference>
<accession>A0A1Y6BZG0</accession>